<protein>
    <submittedName>
        <fullName evidence="2">Uncharacterized protein</fullName>
    </submittedName>
</protein>
<dbReference type="Proteomes" id="UP000887458">
    <property type="component" value="Unassembled WGS sequence"/>
</dbReference>
<feature type="compositionally biased region" description="Basic and acidic residues" evidence="1">
    <location>
        <begin position="89"/>
        <end position="98"/>
    </location>
</feature>
<comment type="caution">
    <text evidence="2">The sequence shown here is derived from an EMBL/GenBank/DDBJ whole genome shotgun (WGS) entry which is preliminary data.</text>
</comment>
<reference evidence="2 3" key="2">
    <citation type="journal article" date="2022" name="Mol. Biol. Evol.">
        <title>Comparative Genomics Reveals Insights into the Divergent Evolution of Astigmatic Mites and Household Pest Adaptations.</title>
        <authorList>
            <person name="Xiong Q."/>
            <person name="Wan A.T."/>
            <person name="Liu X."/>
            <person name="Fung C.S."/>
            <person name="Xiao X."/>
            <person name="Malainual N."/>
            <person name="Hou J."/>
            <person name="Wang L."/>
            <person name="Wang M."/>
            <person name="Yang K.Y."/>
            <person name="Cui Y."/>
            <person name="Leung E.L."/>
            <person name="Nong W."/>
            <person name="Shin S.K."/>
            <person name="Au S.W."/>
            <person name="Jeong K.Y."/>
            <person name="Chew F.T."/>
            <person name="Hui J.H."/>
            <person name="Leung T.F."/>
            <person name="Tungtrongchitr A."/>
            <person name="Zhong N."/>
            <person name="Liu Z."/>
            <person name="Tsui S.K."/>
        </authorList>
    </citation>
    <scope>NUCLEOTIDE SEQUENCE [LARGE SCALE GENOMIC DNA]</scope>
    <source>
        <strain evidence="2">Derp</strain>
    </source>
</reference>
<evidence type="ECO:0000313" key="2">
    <source>
        <dbReference type="EMBL" id="KAH9421112.1"/>
    </source>
</evidence>
<feature type="region of interest" description="Disordered" evidence="1">
    <location>
        <begin position="62"/>
        <end position="98"/>
    </location>
</feature>
<evidence type="ECO:0000313" key="3">
    <source>
        <dbReference type="Proteomes" id="UP000887458"/>
    </source>
</evidence>
<sequence length="98" mass="10374">MNDCGCGCGCCRRFSGGLGPFTGGRGLSSLPPFVGGRPPLLGGGGTFGFPLKTKEINKKKNSLPELPPFVPPLLSQLTSNTNSKHNKPKANERIIHLR</sequence>
<gene>
    <name evidence="2" type="ORF">DERP_010050</name>
</gene>
<accession>A0ABQ8JFA6</accession>
<evidence type="ECO:0000256" key="1">
    <source>
        <dbReference type="SAM" id="MobiDB-lite"/>
    </source>
</evidence>
<organism evidence="2 3">
    <name type="scientific">Dermatophagoides pteronyssinus</name>
    <name type="common">European house dust mite</name>
    <dbReference type="NCBI Taxonomy" id="6956"/>
    <lineage>
        <taxon>Eukaryota</taxon>
        <taxon>Metazoa</taxon>
        <taxon>Ecdysozoa</taxon>
        <taxon>Arthropoda</taxon>
        <taxon>Chelicerata</taxon>
        <taxon>Arachnida</taxon>
        <taxon>Acari</taxon>
        <taxon>Acariformes</taxon>
        <taxon>Sarcoptiformes</taxon>
        <taxon>Astigmata</taxon>
        <taxon>Psoroptidia</taxon>
        <taxon>Analgoidea</taxon>
        <taxon>Pyroglyphidae</taxon>
        <taxon>Dermatophagoidinae</taxon>
        <taxon>Dermatophagoides</taxon>
    </lineage>
</organism>
<proteinExistence type="predicted"/>
<reference evidence="2 3" key="1">
    <citation type="journal article" date="2018" name="J. Allergy Clin. Immunol.">
        <title>High-quality assembly of Dermatophagoides pteronyssinus genome and transcriptome reveals a wide range of novel allergens.</title>
        <authorList>
            <person name="Liu X.Y."/>
            <person name="Yang K.Y."/>
            <person name="Wang M.Q."/>
            <person name="Kwok J.S."/>
            <person name="Zeng X."/>
            <person name="Yang Z."/>
            <person name="Xiao X.J."/>
            <person name="Lau C.P."/>
            <person name="Li Y."/>
            <person name="Huang Z.M."/>
            <person name="Ba J.G."/>
            <person name="Yim A.K."/>
            <person name="Ouyang C.Y."/>
            <person name="Ngai S.M."/>
            <person name="Chan T.F."/>
            <person name="Leung E.L."/>
            <person name="Liu L."/>
            <person name="Liu Z.G."/>
            <person name="Tsui S.K."/>
        </authorList>
    </citation>
    <scope>NUCLEOTIDE SEQUENCE [LARGE SCALE GENOMIC DNA]</scope>
    <source>
        <strain evidence="2">Derp</strain>
    </source>
</reference>
<name>A0ABQ8JFA6_DERPT</name>
<keyword evidence="3" id="KW-1185">Reference proteome</keyword>
<dbReference type="EMBL" id="NJHN03000046">
    <property type="protein sequence ID" value="KAH9421112.1"/>
    <property type="molecule type" value="Genomic_DNA"/>
</dbReference>